<gene>
    <name evidence="1" type="ORF">AB8998_26735</name>
</gene>
<accession>A0ABV4C6Z4</accession>
<evidence type="ECO:0000313" key="1">
    <source>
        <dbReference type="EMBL" id="MEY8018304.1"/>
    </source>
</evidence>
<dbReference type="RefSeq" id="WP_369740927.1">
    <property type="nucleotide sequence ID" value="NZ_JBGEDP010000001.1"/>
</dbReference>
<dbReference type="Proteomes" id="UP001564760">
    <property type="component" value="Unassembled WGS sequence"/>
</dbReference>
<evidence type="ECO:0000313" key="2">
    <source>
        <dbReference type="Proteomes" id="UP001564760"/>
    </source>
</evidence>
<comment type="caution">
    <text evidence="1">The sequence shown here is derived from an EMBL/GenBank/DDBJ whole genome shotgun (WGS) entry which is preliminary data.</text>
</comment>
<keyword evidence="2" id="KW-1185">Reference proteome</keyword>
<proteinExistence type="predicted"/>
<reference evidence="1 2" key="1">
    <citation type="submission" date="2024-08" db="EMBL/GenBank/DDBJ databases">
        <title>Mycobacterium servetensis sp. nov., a novel rapid-growing mycobacterial species recovered from a human patient in Zaragoza, Spain.</title>
        <authorList>
            <person name="Tristancho-Baro A.I."/>
            <person name="Buenestado-Serrano S."/>
            <person name="Garcia De Viedma D."/>
            <person name="Milagro-Beamonte A."/>
            <person name="Burillo N."/>
            <person name="Sanz S."/>
            <person name="Lopez-Calleja A.I."/>
            <person name="Penas-Utrilla D."/>
            <person name="Guardingo M."/>
            <person name="Garcia M.J."/>
            <person name="Vinuelas-Bayon J."/>
        </authorList>
    </citation>
    <scope>NUCLEOTIDE SEQUENCE [LARGE SCALE GENOMIC DNA]</scope>
    <source>
        <strain evidence="2">HUMS_12744610</strain>
    </source>
</reference>
<sequence>MTEPVSGNGETPTSAVLVFGDRRVPRPLRGLAALRPASRADSNTLDAAVGPHRRLVVLGDDADLAAVLTRLLRAERLDVEVAYVPRRRTAATRAYRLPSGHRAARRARRGAAHRVPLIRDDTGCAIAGRARWLPADDGLPLHGEAIVDDTTLFDGDVAAVRIEPTRALPGLRARVSGRGWVPGRAAQLGCTGVIVVRDGVAAPRPARRSTLYRHVEGWLAVG</sequence>
<protein>
    <submittedName>
        <fullName evidence="1">Peptidase M50</fullName>
    </submittedName>
</protein>
<organism evidence="1 2">
    <name type="scientific">Mycobacterium servetii</name>
    <dbReference type="NCBI Taxonomy" id="3237418"/>
    <lineage>
        <taxon>Bacteria</taxon>
        <taxon>Bacillati</taxon>
        <taxon>Actinomycetota</taxon>
        <taxon>Actinomycetes</taxon>
        <taxon>Mycobacteriales</taxon>
        <taxon>Mycobacteriaceae</taxon>
        <taxon>Mycobacterium</taxon>
    </lineage>
</organism>
<dbReference type="EMBL" id="JBGEDP010000001">
    <property type="protein sequence ID" value="MEY8018304.1"/>
    <property type="molecule type" value="Genomic_DNA"/>
</dbReference>
<name>A0ABV4C6Z4_9MYCO</name>